<dbReference type="EnsemblMetazoa" id="HelroT171077">
    <property type="protein sequence ID" value="HelroP171077"/>
    <property type="gene ID" value="HelroG171077"/>
</dbReference>
<dbReference type="eggNOG" id="ENOG502SGK7">
    <property type="taxonomic scope" value="Eukaryota"/>
</dbReference>
<dbReference type="OMA" id="NDEYPVE"/>
<feature type="transmembrane region" description="Helical" evidence="2">
    <location>
        <begin position="208"/>
        <end position="229"/>
    </location>
</feature>
<feature type="transmembrane region" description="Helical" evidence="2">
    <location>
        <begin position="144"/>
        <end position="162"/>
    </location>
</feature>
<dbReference type="PANTHER" id="PTHR11360:SF251">
    <property type="entry name" value="MAJOR FACILITATOR SUPERFAMILY (MFS) PROFILE DOMAIN-CONTAINING PROTEIN"/>
    <property type="match status" value="1"/>
</dbReference>
<keyword evidence="2" id="KW-1133">Transmembrane helix</keyword>
<dbReference type="CTD" id="20203476"/>
<dbReference type="AlphaFoldDB" id="T1F3S7"/>
<feature type="transmembrane region" description="Helical" evidence="2">
    <location>
        <begin position="182"/>
        <end position="201"/>
    </location>
</feature>
<feature type="region of interest" description="Disordered" evidence="1">
    <location>
        <begin position="339"/>
        <end position="387"/>
    </location>
</feature>
<dbReference type="FunFam" id="1.20.1250.20:FF:001245">
    <property type="entry name" value="Predicted protein"/>
    <property type="match status" value="1"/>
</dbReference>
<keyword evidence="5" id="KW-1185">Reference proteome</keyword>
<feature type="transmembrane region" description="Helical" evidence="2">
    <location>
        <begin position="235"/>
        <end position="257"/>
    </location>
</feature>
<keyword evidence="2" id="KW-0472">Membrane</keyword>
<evidence type="ECO:0008006" key="6">
    <source>
        <dbReference type="Google" id="ProtNLM"/>
    </source>
</evidence>
<feature type="transmembrane region" description="Helical" evidence="2">
    <location>
        <begin position="79"/>
        <end position="99"/>
    </location>
</feature>
<feature type="transmembrane region" description="Helical" evidence="2">
    <location>
        <begin position="287"/>
        <end position="311"/>
    </location>
</feature>
<dbReference type="EMBL" id="AMQM01003776">
    <property type="status" value="NOT_ANNOTATED_CDS"/>
    <property type="molecule type" value="Genomic_DNA"/>
</dbReference>
<evidence type="ECO:0000256" key="1">
    <source>
        <dbReference type="SAM" id="MobiDB-lite"/>
    </source>
</evidence>
<dbReference type="OrthoDB" id="10016898at2759"/>
<dbReference type="Gene3D" id="1.20.1250.20">
    <property type="entry name" value="MFS general substrate transporter like domains"/>
    <property type="match status" value="1"/>
</dbReference>
<dbReference type="InterPro" id="IPR011701">
    <property type="entry name" value="MFS"/>
</dbReference>
<dbReference type="GO" id="GO:0005886">
    <property type="term" value="C:plasma membrane"/>
    <property type="evidence" value="ECO:0000318"/>
    <property type="project" value="GO_Central"/>
</dbReference>
<keyword evidence="2" id="KW-0812">Transmembrane</keyword>
<dbReference type="RefSeq" id="XP_009015131.1">
    <property type="nucleotide sequence ID" value="XM_009016883.1"/>
</dbReference>
<dbReference type="HOGENOM" id="CLU_566570_0_0_1"/>
<reference evidence="3 5" key="2">
    <citation type="journal article" date="2013" name="Nature">
        <title>Insights into bilaterian evolution from three spiralian genomes.</title>
        <authorList>
            <person name="Simakov O."/>
            <person name="Marletaz F."/>
            <person name="Cho S.J."/>
            <person name="Edsinger-Gonzales E."/>
            <person name="Havlak P."/>
            <person name="Hellsten U."/>
            <person name="Kuo D.H."/>
            <person name="Larsson T."/>
            <person name="Lv J."/>
            <person name="Arendt D."/>
            <person name="Savage R."/>
            <person name="Osoegawa K."/>
            <person name="de Jong P."/>
            <person name="Grimwood J."/>
            <person name="Chapman J.A."/>
            <person name="Shapiro H."/>
            <person name="Aerts A."/>
            <person name="Otillar R.P."/>
            <person name="Terry A.Y."/>
            <person name="Boore J.L."/>
            <person name="Grigoriev I.V."/>
            <person name="Lindberg D.R."/>
            <person name="Seaver E.C."/>
            <person name="Weisblat D.A."/>
            <person name="Putnam N.H."/>
            <person name="Rokhsar D.S."/>
        </authorList>
    </citation>
    <scope>NUCLEOTIDE SEQUENCE</scope>
</reference>
<name>T1F3S7_HELRO</name>
<dbReference type="SUPFAM" id="SSF103473">
    <property type="entry name" value="MFS general substrate transporter"/>
    <property type="match status" value="1"/>
</dbReference>
<evidence type="ECO:0000313" key="3">
    <source>
        <dbReference type="EMBL" id="ESO07035.1"/>
    </source>
</evidence>
<reference evidence="5" key="1">
    <citation type="submission" date="2012-12" db="EMBL/GenBank/DDBJ databases">
        <authorList>
            <person name="Hellsten U."/>
            <person name="Grimwood J."/>
            <person name="Chapman J.A."/>
            <person name="Shapiro H."/>
            <person name="Aerts A."/>
            <person name="Otillar R.P."/>
            <person name="Terry A.Y."/>
            <person name="Boore J.L."/>
            <person name="Simakov O."/>
            <person name="Marletaz F."/>
            <person name="Cho S.-J."/>
            <person name="Edsinger-Gonzales E."/>
            <person name="Havlak P."/>
            <person name="Kuo D.-H."/>
            <person name="Larsson T."/>
            <person name="Lv J."/>
            <person name="Arendt D."/>
            <person name="Savage R."/>
            <person name="Osoegawa K."/>
            <person name="de Jong P."/>
            <person name="Lindberg D.R."/>
            <person name="Seaver E.C."/>
            <person name="Weisblat D.A."/>
            <person name="Putnam N.H."/>
            <person name="Grigoriev I.V."/>
            <person name="Rokhsar D.S."/>
        </authorList>
    </citation>
    <scope>NUCLEOTIDE SEQUENCE</scope>
</reference>
<dbReference type="InterPro" id="IPR050327">
    <property type="entry name" value="Proton-linked_MCT"/>
</dbReference>
<dbReference type="GO" id="GO:0022857">
    <property type="term" value="F:transmembrane transporter activity"/>
    <property type="evidence" value="ECO:0000318"/>
    <property type="project" value="GO_Central"/>
</dbReference>
<feature type="transmembrane region" description="Helical" evidence="2">
    <location>
        <begin position="47"/>
        <end position="67"/>
    </location>
</feature>
<gene>
    <name evidence="4" type="primary">20203476</name>
    <name evidence="3" type="ORF">HELRODRAFT_171077</name>
</gene>
<dbReference type="PANTHER" id="PTHR11360">
    <property type="entry name" value="MONOCARBOXYLATE TRANSPORTER"/>
    <property type="match status" value="1"/>
</dbReference>
<protein>
    <recommendedName>
        <fullName evidence="6">Major facilitator superfamily (MFS) profile domain-containing protein</fullName>
    </recommendedName>
</protein>
<dbReference type="GeneID" id="20203476"/>
<dbReference type="EMBL" id="KB096275">
    <property type="protein sequence ID" value="ESO07035.1"/>
    <property type="molecule type" value="Genomic_DNA"/>
</dbReference>
<evidence type="ECO:0000313" key="5">
    <source>
        <dbReference type="Proteomes" id="UP000015101"/>
    </source>
</evidence>
<evidence type="ECO:0000313" key="4">
    <source>
        <dbReference type="EnsemblMetazoa" id="HelroP171077"/>
    </source>
</evidence>
<evidence type="ECO:0000256" key="2">
    <source>
        <dbReference type="SAM" id="Phobius"/>
    </source>
</evidence>
<dbReference type="KEGG" id="hro:HELRODRAFT_171077"/>
<accession>T1F3S7</accession>
<reference evidence="4" key="3">
    <citation type="submission" date="2015-06" db="UniProtKB">
        <authorList>
            <consortium name="EnsemblMetazoa"/>
        </authorList>
    </citation>
    <scope>IDENTIFICATION</scope>
</reference>
<organism evidence="4 5">
    <name type="scientific">Helobdella robusta</name>
    <name type="common">Californian leech</name>
    <dbReference type="NCBI Taxonomy" id="6412"/>
    <lineage>
        <taxon>Eukaryota</taxon>
        <taxon>Metazoa</taxon>
        <taxon>Spiralia</taxon>
        <taxon>Lophotrochozoa</taxon>
        <taxon>Annelida</taxon>
        <taxon>Clitellata</taxon>
        <taxon>Hirudinea</taxon>
        <taxon>Rhynchobdellida</taxon>
        <taxon>Glossiphoniidae</taxon>
        <taxon>Helobdella</taxon>
    </lineage>
</organism>
<feature type="transmembrane region" description="Helical" evidence="2">
    <location>
        <begin position="12"/>
        <end position="35"/>
    </location>
</feature>
<proteinExistence type="predicted"/>
<feature type="compositionally biased region" description="Low complexity" evidence="1">
    <location>
        <begin position="343"/>
        <end position="356"/>
    </location>
</feature>
<dbReference type="Proteomes" id="UP000015101">
    <property type="component" value="Unassembled WGS sequence"/>
</dbReference>
<dbReference type="InterPro" id="IPR036259">
    <property type="entry name" value="MFS_trans_sf"/>
</dbReference>
<dbReference type="Pfam" id="PF07690">
    <property type="entry name" value="MFS_1"/>
    <property type="match status" value="1"/>
</dbReference>
<dbReference type="InParanoid" id="T1F3S7"/>
<sequence>MASSFVNNLEWLFFTHSLLYGMGSSLIYMASSLVIGEHFGKDHKYHVLATSILLCGYPIGSLIFNPVHAWLIESFTWRTAFRATSGLILLTGLVCCWNFSPKESGDAMRIAEVDDEYNDEYPVEDDSSAYNRFRLGIFLERPEIILWFLGNMLSYLGFYMPFMNLAHYMQRRNITPKWSSLALILLSLAECVTYITASFLGDYLKDRLVYVNVAASGALAVICLVWPLIDVSYGMILAISLAMGGFLGLNIVYTYAASRETTKLPIDIAWSYTNLWSGFIYDINNSYTGVFFVVGGVYLLDTCIFGAIPLLQYRRELKHSKNLDSTDLENKSYETLKFSTKLPQQQQSQQPQQPQPFSNDLRKTSLTNGGATNAVGGGGSSGPDLNTSLYVQGPVPCTMTTVVKQHEQQSVVSFDRGPRHGNNPFQKNGGEAVNVNINYNNNSNNNYYDDNNNNNNNINNNSVGDYAGAWQANFDNDNINNE</sequence>